<comment type="caution">
    <text evidence="1">The sequence shown here is derived from an EMBL/GenBank/DDBJ whole genome shotgun (WGS) entry which is preliminary data.</text>
</comment>
<dbReference type="Proteomes" id="UP000179243">
    <property type="component" value="Unassembled WGS sequence"/>
</dbReference>
<proteinExistence type="predicted"/>
<dbReference type="InterPro" id="IPR014985">
    <property type="entry name" value="WbqC"/>
</dbReference>
<evidence type="ECO:0000313" key="2">
    <source>
        <dbReference type="Proteomes" id="UP000179243"/>
    </source>
</evidence>
<dbReference type="AlphaFoldDB" id="A0A1F7F1R5"/>
<organism evidence="1 2">
    <name type="scientific">Candidatus Raymondbacteria bacterium RIFOXYD12_FULL_49_13</name>
    <dbReference type="NCBI Taxonomy" id="1817890"/>
    <lineage>
        <taxon>Bacteria</taxon>
        <taxon>Raymondiibacteriota</taxon>
    </lineage>
</organism>
<dbReference type="EMBL" id="MFYX01000144">
    <property type="protein sequence ID" value="OGK00604.1"/>
    <property type="molecule type" value="Genomic_DNA"/>
</dbReference>
<feature type="non-terminal residue" evidence="1">
    <location>
        <position position="1"/>
    </location>
</feature>
<evidence type="ECO:0000313" key="1">
    <source>
        <dbReference type="EMBL" id="OGK00604.1"/>
    </source>
</evidence>
<reference evidence="1 2" key="1">
    <citation type="journal article" date="2016" name="Nat. Commun.">
        <title>Thousands of microbial genomes shed light on interconnected biogeochemical processes in an aquifer system.</title>
        <authorList>
            <person name="Anantharaman K."/>
            <person name="Brown C.T."/>
            <person name="Hug L.A."/>
            <person name="Sharon I."/>
            <person name="Castelle C.J."/>
            <person name="Probst A.J."/>
            <person name="Thomas B.C."/>
            <person name="Singh A."/>
            <person name="Wilkins M.J."/>
            <person name="Karaoz U."/>
            <person name="Brodie E.L."/>
            <person name="Williams K.H."/>
            <person name="Hubbard S.S."/>
            <person name="Banfield J.F."/>
        </authorList>
    </citation>
    <scope>NUCLEOTIDE SEQUENCE [LARGE SCALE GENOMIC DNA]</scope>
</reference>
<sequence length="230" mass="25936">CAIHQPQYLAYVGYFHKMALCDAFVLLNDAQYHKNEWQNRNRIKTAQGEQFLTVPVNYSFPQLLSEVTVDSRQKWAKKHLAALEMNYSRAPFFKQFFPEIATILSREYHSLSDLNATLIKAIATILGLRCSIVLASDLKIKGHSTQRLIAICKALSADTYLSGPGGKQYLDENAFPTAGISLQYQEFTCPQYPQVAFKEQKTFIPNLSIIDLLFNCGEKSLEILMTGGAI</sequence>
<gene>
    <name evidence="1" type="ORF">A2519_21710</name>
</gene>
<dbReference type="Pfam" id="PF08889">
    <property type="entry name" value="WbqC"/>
    <property type="match status" value="1"/>
</dbReference>
<name>A0A1F7F1R5_UNCRA</name>
<accession>A0A1F7F1R5</accession>
<evidence type="ECO:0008006" key="3">
    <source>
        <dbReference type="Google" id="ProtNLM"/>
    </source>
</evidence>
<protein>
    <recommendedName>
        <fullName evidence="3">WbqC family protein</fullName>
    </recommendedName>
</protein>